<dbReference type="SUPFAM" id="SSF51735">
    <property type="entry name" value="NAD(P)-binding Rossmann-fold domains"/>
    <property type="match status" value="1"/>
</dbReference>
<gene>
    <name evidence="3" type="ORF">PECAL_5P12410</name>
</gene>
<feature type="domain" description="CoA-binding" evidence="2">
    <location>
        <begin position="99"/>
        <end position="159"/>
    </location>
</feature>
<evidence type="ECO:0000313" key="3">
    <source>
        <dbReference type="EMBL" id="CAH0376638.1"/>
    </source>
</evidence>
<dbReference type="InterPro" id="IPR003781">
    <property type="entry name" value="CoA-bd"/>
</dbReference>
<dbReference type="EMBL" id="CAKKNE010000005">
    <property type="protein sequence ID" value="CAH0376638.1"/>
    <property type="molecule type" value="Genomic_DNA"/>
</dbReference>
<evidence type="ECO:0000259" key="2">
    <source>
        <dbReference type="Pfam" id="PF13380"/>
    </source>
</evidence>
<evidence type="ECO:0000256" key="1">
    <source>
        <dbReference type="SAM" id="MobiDB-lite"/>
    </source>
</evidence>
<feature type="non-terminal residue" evidence="3">
    <location>
        <position position="1"/>
    </location>
</feature>
<comment type="caution">
    <text evidence="3">The sequence shown here is derived from an EMBL/GenBank/DDBJ whole genome shotgun (WGS) entry which is preliminary data.</text>
</comment>
<feature type="region of interest" description="Disordered" evidence="1">
    <location>
        <begin position="29"/>
        <end position="82"/>
    </location>
</feature>
<keyword evidence="4" id="KW-1185">Reference proteome</keyword>
<name>A0A8J2SUK6_9STRA</name>
<dbReference type="Gene3D" id="3.40.50.720">
    <property type="entry name" value="NAD(P)-binding Rossmann-like Domain"/>
    <property type="match status" value="1"/>
</dbReference>
<evidence type="ECO:0000313" key="4">
    <source>
        <dbReference type="Proteomes" id="UP000789595"/>
    </source>
</evidence>
<accession>A0A8J2SUK6</accession>
<sequence>SVAQRLRVVQAHTRPRGQSLALIRARALASSTPNRSLQGKSPPLGASERGVDGGARRSRNRAETPKHSNSSPSCNQASTSLDRRLPPAWYQGRDVRALRGALDAVDVCVSPRIGARQVDVLADRGVRFVFAQPGADGEAVLAACRRRGVVVQRGCVLVDEWPPRN</sequence>
<proteinExistence type="predicted"/>
<organism evidence="3 4">
    <name type="scientific">Pelagomonas calceolata</name>
    <dbReference type="NCBI Taxonomy" id="35677"/>
    <lineage>
        <taxon>Eukaryota</taxon>
        <taxon>Sar</taxon>
        <taxon>Stramenopiles</taxon>
        <taxon>Ochrophyta</taxon>
        <taxon>Pelagophyceae</taxon>
        <taxon>Pelagomonadales</taxon>
        <taxon>Pelagomonadaceae</taxon>
        <taxon>Pelagomonas</taxon>
    </lineage>
</organism>
<dbReference type="Pfam" id="PF13380">
    <property type="entry name" value="CoA_binding_2"/>
    <property type="match status" value="1"/>
</dbReference>
<dbReference type="InterPro" id="IPR036291">
    <property type="entry name" value="NAD(P)-bd_dom_sf"/>
</dbReference>
<feature type="compositionally biased region" description="Basic and acidic residues" evidence="1">
    <location>
        <begin position="49"/>
        <end position="66"/>
    </location>
</feature>
<protein>
    <recommendedName>
        <fullName evidence="2">CoA-binding domain-containing protein</fullName>
    </recommendedName>
</protein>
<feature type="compositionally biased region" description="Polar residues" evidence="1">
    <location>
        <begin position="67"/>
        <end position="80"/>
    </location>
</feature>
<dbReference type="Proteomes" id="UP000789595">
    <property type="component" value="Unassembled WGS sequence"/>
</dbReference>
<dbReference type="AlphaFoldDB" id="A0A8J2SUK6"/>
<reference evidence="3" key="1">
    <citation type="submission" date="2021-11" db="EMBL/GenBank/DDBJ databases">
        <authorList>
            <consortium name="Genoscope - CEA"/>
            <person name="William W."/>
        </authorList>
    </citation>
    <scope>NUCLEOTIDE SEQUENCE</scope>
</reference>